<dbReference type="Proteomes" id="UP000597444">
    <property type="component" value="Unassembled WGS sequence"/>
</dbReference>
<sequence length="85" mass="9887">MAKFAFGEEKLTIIDAKGYQIDLSMQEAVSLLYWLSDQKAALFRLSRHESEPEKQPEKHFQQLEAFQVEYKIHPLLEDDNAFAQG</sequence>
<protein>
    <submittedName>
        <fullName evidence="1">Uncharacterized protein</fullName>
    </submittedName>
</protein>
<dbReference type="EMBL" id="BNJK01000001">
    <property type="protein sequence ID" value="GHO97121.1"/>
    <property type="molecule type" value="Genomic_DNA"/>
</dbReference>
<dbReference type="RefSeq" id="WP_220207704.1">
    <property type="nucleotide sequence ID" value="NZ_BNJK01000001.1"/>
</dbReference>
<proteinExistence type="predicted"/>
<reference evidence="1" key="1">
    <citation type="submission" date="2020-10" db="EMBL/GenBank/DDBJ databases">
        <title>Taxonomic study of unclassified bacteria belonging to the class Ktedonobacteria.</title>
        <authorList>
            <person name="Yabe S."/>
            <person name="Wang C.M."/>
            <person name="Zheng Y."/>
            <person name="Sakai Y."/>
            <person name="Cavaletti L."/>
            <person name="Monciardini P."/>
            <person name="Donadio S."/>
        </authorList>
    </citation>
    <scope>NUCLEOTIDE SEQUENCE</scope>
    <source>
        <strain evidence="1">ID150040</strain>
    </source>
</reference>
<keyword evidence="2" id="KW-1185">Reference proteome</keyword>
<organism evidence="1 2">
    <name type="scientific">Reticulibacter mediterranei</name>
    <dbReference type="NCBI Taxonomy" id="2778369"/>
    <lineage>
        <taxon>Bacteria</taxon>
        <taxon>Bacillati</taxon>
        <taxon>Chloroflexota</taxon>
        <taxon>Ktedonobacteria</taxon>
        <taxon>Ktedonobacterales</taxon>
        <taxon>Reticulibacteraceae</taxon>
        <taxon>Reticulibacter</taxon>
    </lineage>
</organism>
<accession>A0A8J3IM70</accession>
<comment type="caution">
    <text evidence="1">The sequence shown here is derived from an EMBL/GenBank/DDBJ whole genome shotgun (WGS) entry which is preliminary data.</text>
</comment>
<gene>
    <name evidence="1" type="ORF">KSF_071690</name>
</gene>
<evidence type="ECO:0000313" key="2">
    <source>
        <dbReference type="Proteomes" id="UP000597444"/>
    </source>
</evidence>
<name>A0A8J3IM70_9CHLR</name>
<dbReference type="AlphaFoldDB" id="A0A8J3IM70"/>
<evidence type="ECO:0000313" key="1">
    <source>
        <dbReference type="EMBL" id="GHO97121.1"/>
    </source>
</evidence>